<feature type="compositionally biased region" description="Low complexity" evidence="1">
    <location>
        <begin position="273"/>
        <end position="282"/>
    </location>
</feature>
<gene>
    <name evidence="2" type="ORF">H4R26_006001</name>
</gene>
<dbReference type="Proteomes" id="UP001150907">
    <property type="component" value="Unassembled WGS sequence"/>
</dbReference>
<feature type="region of interest" description="Disordered" evidence="1">
    <location>
        <begin position="1"/>
        <end position="35"/>
    </location>
</feature>
<sequence>AVRPNAISAEFGPTGAPQQPMASGGSGMAALQQGPPPGHPVAVPLAPARGPRPGLLSPAPGAPAANPNVIAQQPMAPAPAPTQMQLLAQMPAPGVAANMGGDRGVLTSTVIVMATAAAPAPQAQAQVPAALVGGRQGGGMAAMNAAGATEYGEELVEEEDVDDDSAGASSPAPAAGKGAVPPASRATTPSGSTGPAAESSAHALPSLLSTTAAAAAAASGPMKLKPLMFAKANMSAFKPEDIDKFTFPTTELSVNMAGPGKDSASSTQEHVESSTATAMATSGGAEFKGSMPGDRAKPKASSNSNAVVRTAANGGSAQSSAVGGEKPKTLRTSGGSMGGQAGASAGAAGPAGSDGPQSDGKDSSSAHSMQ</sequence>
<feature type="compositionally biased region" description="Low complexity" evidence="1">
    <location>
        <begin position="342"/>
        <end position="358"/>
    </location>
</feature>
<feature type="compositionally biased region" description="Low complexity" evidence="1">
    <location>
        <begin position="166"/>
        <end position="184"/>
    </location>
</feature>
<feature type="compositionally biased region" description="Acidic residues" evidence="1">
    <location>
        <begin position="151"/>
        <end position="165"/>
    </location>
</feature>
<name>A0A9W8B7M7_9FUNG</name>
<feature type="non-terminal residue" evidence="2">
    <location>
        <position position="1"/>
    </location>
</feature>
<organism evidence="2 3">
    <name type="scientific">Coemansia thaxteri</name>
    <dbReference type="NCBI Taxonomy" id="2663907"/>
    <lineage>
        <taxon>Eukaryota</taxon>
        <taxon>Fungi</taxon>
        <taxon>Fungi incertae sedis</taxon>
        <taxon>Zoopagomycota</taxon>
        <taxon>Kickxellomycotina</taxon>
        <taxon>Kickxellomycetes</taxon>
        <taxon>Kickxellales</taxon>
        <taxon>Kickxellaceae</taxon>
        <taxon>Coemansia</taxon>
    </lineage>
</organism>
<keyword evidence="3" id="KW-1185">Reference proteome</keyword>
<comment type="caution">
    <text evidence="2">The sequence shown here is derived from an EMBL/GenBank/DDBJ whole genome shotgun (WGS) entry which is preliminary data.</text>
</comment>
<dbReference type="EMBL" id="JANBQF010001562">
    <property type="protein sequence ID" value="KAJ1996956.1"/>
    <property type="molecule type" value="Genomic_DNA"/>
</dbReference>
<feature type="region of interest" description="Disordered" evidence="1">
    <location>
        <begin position="149"/>
        <end position="201"/>
    </location>
</feature>
<protein>
    <submittedName>
        <fullName evidence="2">Uncharacterized protein</fullName>
    </submittedName>
</protein>
<feature type="compositionally biased region" description="Polar residues" evidence="1">
    <location>
        <begin position="300"/>
        <end position="321"/>
    </location>
</feature>
<proteinExistence type="predicted"/>
<dbReference type="AlphaFoldDB" id="A0A9W8B7M7"/>
<feature type="region of interest" description="Disordered" evidence="1">
    <location>
        <begin position="256"/>
        <end position="370"/>
    </location>
</feature>
<evidence type="ECO:0000256" key="1">
    <source>
        <dbReference type="SAM" id="MobiDB-lite"/>
    </source>
</evidence>
<evidence type="ECO:0000313" key="3">
    <source>
        <dbReference type="Proteomes" id="UP001150907"/>
    </source>
</evidence>
<evidence type="ECO:0000313" key="2">
    <source>
        <dbReference type="EMBL" id="KAJ1996956.1"/>
    </source>
</evidence>
<accession>A0A9W8B7M7</accession>
<feature type="non-terminal residue" evidence="2">
    <location>
        <position position="370"/>
    </location>
</feature>
<reference evidence="2" key="1">
    <citation type="submission" date="2022-07" db="EMBL/GenBank/DDBJ databases">
        <title>Phylogenomic reconstructions and comparative analyses of Kickxellomycotina fungi.</title>
        <authorList>
            <person name="Reynolds N.K."/>
            <person name="Stajich J.E."/>
            <person name="Barry K."/>
            <person name="Grigoriev I.V."/>
            <person name="Crous P."/>
            <person name="Smith M.E."/>
        </authorList>
    </citation>
    <scope>NUCLEOTIDE SEQUENCE</scope>
    <source>
        <strain evidence="2">IMI 214461</strain>
    </source>
</reference>
<dbReference type="OrthoDB" id="5591416at2759"/>